<dbReference type="InterPro" id="IPR036259">
    <property type="entry name" value="MFS_trans_sf"/>
</dbReference>
<feature type="transmembrane region" description="Helical" evidence="9">
    <location>
        <begin position="364"/>
        <end position="381"/>
    </location>
</feature>
<dbReference type="PROSITE" id="PS00216">
    <property type="entry name" value="SUGAR_TRANSPORT_1"/>
    <property type="match status" value="1"/>
</dbReference>
<feature type="transmembrane region" description="Helical" evidence="9">
    <location>
        <begin position="99"/>
        <end position="116"/>
    </location>
</feature>
<protein>
    <submittedName>
        <fullName evidence="11">Transporter MFS superfamily</fullName>
    </submittedName>
</protein>
<evidence type="ECO:0000256" key="6">
    <source>
        <dbReference type="ARBA" id="ARBA00022692"/>
    </source>
</evidence>
<evidence type="ECO:0000256" key="2">
    <source>
        <dbReference type="ARBA" id="ARBA00008335"/>
    </source>
</evidence>
<evidence type="ECO:0000313" key="11">
    <source>
        <dbReference type="EMBL" id="CAQ87675.1"/>
    </source>
</evidence>
<dbReference type="InterPro" id="IPR020846">
    <property type="entry name" value="MFS_dom"/>
</dbReference>
<proteinExistence type="inferred from homology"/>
<feature type="transmembrane region" description="Helical" evidence="9">
    <location>
        <begin position="39"/>
        <end position="58"/>
    </location>
</feature>
<dbReference type="SUPFAM" id="SSF103473">
    <property type="entry name" value="MFS general substrate transporter"/>
    <property type="match status" value="1"/>
</dbReference>
<feature type="transmembrane region" description="Helical" evidence="9">
    <location>
        <begin position="159"/>
        <end position="180"/>
    </location>
</feature>
<feature type="transmembrane region" description="Helical" evidence="9">
    <location>
        <begin position="302"/>
        <end position="324"/>
    </location>
</feature>
<evidence type="ECO:0000313" key="12">
    <source>
        <dbReference type="Proteomes" id="UP000000745"/>
    </source>
</evidence>
<comment type="subcellular location">
    <subcellularLocation>
        <location evidence="1">Cell inner membrane</location>
        <topology evidence="1">Multi-pass membrane protein</topology>
    </subcellularLocation>
</comment>
<feature type="transmembrane region" description="Helical" evidence="9">
    <location>
        <begin position="387"/>
        <end position="412"/>
    </location>
</feature>
<dbReference type="Gene3D" id="1.20.1250.20">
    <property type="entry name" value="MFS general substrate transporter like domains"/>
    <property type="match status" value="2"/>
</dbReference>
<evidence type="ECO:0000256" key="1">
    <source>
        <dbReference type="ARBA" id="ARBA00004429"/>
    </source>
</evidence>
<evidence type="ECO:0000256" key="9">
    <source>
        <dbReference type="SAM" id="Phobius"/>
    </source>
</evidence>
<keyword evidence="5" id="KW-0997">Cell inner membrane</keyword>
<dbReference type="InterPro" id="IPR051788">
    <property type="entry name" value="MFS_Transporter"/>
</dbReference>
<feature type="transmembrane region" description="Helical" evidence="9">
    <location>
        <begin position="330"/>
        <end position="352"/>
    </location>
</feature>
<feature type="transmembrane region" description="Helical" evidence="9">
    <location>
        <begin position="70"/>
        <end position="92"/>
    </location>
</feature>
<dbReference type="PANTHER" id="PTHR23514:SF3">
    <property type="entry name" value="BYPASS OF STOP CODON PROTEIN 6"/>
    <property type="match status" value="1"/>
</dbReference>
<comment type="similarity">
    <text evidence="2">Belongs to the major facilitator superfamily.</text>
</comment>
<dbReference type="InterPro" id="IPR011701">
    <property type="entry name" value="MFS"/>
</dbReference>
<evidence type="ECO:0000256" key="4">
    <source>
        <dbReference type="ARBA" id="ARBA00022475"/>
    </source>
</evidence>
<dbReference type="AlphaFoldDB" id="B7LWD6"/>
<feature type="transmembrane region" description="Helical" evidence="9">
    <location>
        <begin position="237"/>
        <end position="258"/>
    </location>
</feature>
<dbReference type="HOGENOM" id="CLU_045105_0_1_6"/>
<evidence type="ECO:0000256" key="3">
    <source>
        <dbReference type="ARBA" id="ARBA00022448"/>
    </source>
</evidence>
<feature type="domain" description="Major facilitator superfamily (MFS) profile" evidence="10">
    <location>
        <begin position="35"/>
        <end position="415"/>
    </location>
</feature>
<feature type="transmembrane region" description="Helical" evidence="9">
    <location>
        <begin position="186"/>
        <end position="205"/>
    </location>
</feature>
<feature type="transmembrane region" description="Helical" evidence="9">
    <location>
        <begin position="122"/>
        <end position="138"/>
    </location>
</feature>
<dbReference type="EMBL" id="CU928158">
    <property type="protein sequence ID" value="CAQ87675.1"/>
    <property type="molecule type" value="Genomic_DNA"/>
</dbReference>
<keyword evidence="7 9" id="KW-1133">Transmembrane helix</keyword>
<accession>B7LWD6</accession>
<reference evidence="12" key="1">
    <citation type="journal article" date="2009" name="PLoS Genet.">
        <title>Organised genome dynamics in the Escherichia coli species results in highly diverse adaptive paths.</title>
        <authorList>
            <person name="Touchon M."/>
            <person name="Hoede C."/>
            <person name="Tenaillon O."/>
            <person name="Barbe V."/>
            <person name="Baeriswyl S."/>
            <person name="Bidet P."/>
            <person name="Bingen E."/>
            <person name="Bonacorsi S."/>
            <person name="Bouchier C."/>
            <person name="Bouvet O."/>
            <person name="Calteau A."/>
            <person name="Chiapello H."/>
            <person name="Clermont O."/>
            <person name="Cruveiller S."/>
            <person name="Danchin A."/>
            <person name="Diard M."/>
            <person name="Dossat C."/>
            <person name="Karoui M.E."/>
            <person name="Frapy E."/>
            <person name="Garry L."/>
            <person name="Ghigo J.M."/>
            <person name="Gilles A.M."/>
            <person name="Johnson J."/>
            <person name="Le Bouguenec C."/>
            <person name="Lescat M."/>
            <person name="Mangenot S."/>
            <person name="Martinez-Jehanne V."/>
            <person name="Matic I."/>
            <person name="Nassif X."/>
            <person name="Oztas S."/>
            <person name="Petit M.A."/>
            <person name="Pichon C."/>
            <person name="Rouy Z."/>
            <person name="Ruf C.S."/>
            <person name="Schneider D."/>
            <person name="Tourret J."/>
            <person name="Vacherie B."/>
            <person name="Vallenet D."/>
            <person name="Medigue C."/>
            <person name="Rocha E.P.C."/>
            <person name="Denamur E."/>
        </authorList>
    </citation>
    <scope>NUCLEOTIDE SEQUENCE [LARGE SCALE GENOMIC DNA]</scope>
    <source>
        <strain evidence="12">ATCC 35469 / DSM 13698 / BCRC 15582 / CCUG 18766 / IAM 14443 / JCM 21226 / LMG 7866 / NBRC 102419 / NCTC 12128 / CDC 0568-73</strain>
    </source>
</reference>
<keyword evidence="12" id="KW-1185">Reference proteome</keyword>
<feature type="transmembrane region" description="Helical" evidence="9">
    <location>
        <begin position="270"/>
        <end position="295"/>
    </location>
</feature>
<evidence type="ECO:0000259" key="10">
    <source>
        <dbReference type="PROSITE" id="PS50850"/>
    </source>
</evidence>
<dbReference type="PANTHER" id="PTHR23514">
    <property type="entry name" value="BYPASS OF STOP CODON PROTEIN 6"/>
    <property type="match status" value="1"/>
</dbReference>
<dbReference type="KEGG" id="efe:EFER_0090"/>
<dbReference type="PROSITE" id="PS50850">
    <property type="entry name" value="MFS"/>
    <property type="match status" value="1"/>
</dbReference>
<sequence length="430" mass="46318">MLQLLKSGRVKKCPLIILKAFCSKVGVMKNKYVPTAAGLYLNYMLHGMGVLLITLNMAHLQQQWSTDAAGVSIVISSLGIGKLATLLTGFLSDRFGRKPFIYLGILSYLLFLVGILLTKNIYAAYVFGILAGLANSFLDSGTYPALMESFPNSASRANVLIKAFVSAGQFLLPFIISFLIWANLWFGWSFLIAAGLFVISGIYLVKMPFPDHRAKKETVAKTATVTAPQTNANTMDMLIFTLYGYIGMATFYLVSQWLAQYGQFVAGIPYASAIKLLSIYTVGSLTCVFVTAAFVKDVMSSAIAMIIYTTLSMVALLIVCLFPTPMVVTGFAFVIGFAAAGGVLQLGATIMAMSLPNGKGKATGIFYTAGSLASFTIPLITAKLSKISIASIMWFDLLIAVIGFVIALYIGYRQFQARAAQKTARVPAAA</sequence>
<dbReference type="GO" id="GO:0022857">
    <property type="term" value="F:transmembrane transporter activity"/>
    <property type="evidence" value="ECO:0007669"/>
    <property type="project" value="InterPro"/>
</dbReference>
<dbReference type="Proteomes" id="UP000000745">
    <property type="component" value="Chromosome"/>
</dbReference>
<keyword evidence="6 9" id="KW-0812">Transmembrane</keyword>
<name>B7LWD6_ESCF3</name>
<dbReference type="InterPro" id="IPR005829">
    <property type="entry name" value="Sugar_transporter_CS"/>
</dbReference>
<keyword evidence="8 9" id="KW-0472">Membrane</keyword>
<gene>
    <name evidence="11" type="ordered locus">EFER_0090</name>
</gene>
<keyword evidence="3" id="KW-0813">Transport</keyword>
<dbReference type="Pfam" id="PF07690">
    <property type="entry name" value="MFS_1"/>
    <property type="match status" value="1"/>
</dbReference>
<evidence type="ECO:0000256" key="8">
    <source>
        <dbReference type="ARBA" id="ARBA00023136"/>
    </source>
</evidence>
<evidence type="ECO:0000256" key="5">
    <source>
        <dbReference type="ARBA" id="ARBA00022519"/>
    </source>
</evidence>
<evidence type="ECO:0000256" key="7">
    <source>
        <dbReference type="ARBA" id="ARBA00022989"/>
    </source>
</evidence>
<organism evidence="11 12">
    <name type="scientific">Escherichia fergusonii (strain ATCC 35469 / DSM 13698 / CCUG 18766 / IAM 14443 / JCM 21226 / LMG 7866 / NBRC 102419 / NCTC 12128 / CDC 0568-73)</name>
    <dbReference type="NCBI Taxonomy" id="585054"/>
    <lineage>
        <taxon>Bacteria</taxon>
        <taxon>Pseudomonadati</taxon>
        <taxon>Pseudomonadota</taxon>
        <taxon>Gammaproteobacteria</taxon>
        <taxon>Enterobacterales</taxon>
        <taxon>Enterobacteriaceae</taxon>
        <taxon>Escherichia</taxon>
    </lineage>
</organism>
<dbReference type="FunFam" id="1.20.1250.20:FF:000135">
    <property type="entry name" value="MFS family transporter"/>
    <property type="match status" value="1"/>
</dbReference>
<dbReference type="GO" id="GO:0005886">
    <property type="term" value="C:plasma membrane"/>
    <property type="evidence" value="ECO:0007669"/>
    <property type="project" value="UniProtKB-SubCell"/>
</dbReference>
<keyword evidence="4" id="KW-1003">Cell membrane</keyword>